<dbReference type="RefSeq" id="WP_068653266.1">
    <property type="nucleotide sequence ID" value="NZ_CP043611.1"/>
</dbReference>
<dbReference type="OrthoDB" id="5358347at2"/>
<evidence type="ECO:0000256" key="2">
    <source>
        <dbReference type="ARBA" id="ARBA00023125"/>
    </source>
</evidence>
<evidence type="ECO:0000256" key="3">
    <source>
        <dbReference type="ARBA" id="ARBA00023163"/>
    </source>
</evidence>
<dbReference type="InterPro" id="IPR052067">
    <property type="entry name" value="Metal_resp_HTH_trans_reg"/>
</dbReference>
<protein>
    <submittedName>
        <fullName evidence="5">MarR family transcriptional regulator</fullName>
    </submittedName>
</protein>
<gene>
    <name evidence="5" type="ORF">PBAT_24585</name>
</gene>
<dbReference type="GO" id="GO:0003677">
    <property type="term" value="F:DNA binding"/>
    <property type="evidence" value="ECO:0007669"/>
    <property type="project" value="UniProtKB-KW"/>
</dbReference>
<comment type="caution">
    <text evidence="5">The sequence shown here is derived from an EMBL/GenBank/DDBJ whole genome shotgun (WGS) entry which is preliminary data.</text>
</comment>
<sequence>MINYSMEKQNKYHLIKEFLEIVNAIQRRFQSEDDEEKQWMIQNSPNPIVADLMKEMTVLMLHVLDAIGKLEPVNGITISKQFGISKGSVSKITRKLIDKQIIIIEYLPDNKKEILFRTTSLGKEIFCLHQALHHQIDLGANRFLQRYTEDEMQFLVSALREVLHSSWIHTETIGESTASSQQNAPTNIEPDTGKDLRFLTVTEEMNEINVMLNKLDSCNLKKAKAILNDVFFSVYED</sequence>
<dbReference type="Proteomes" id="UP000077355">
    <property type="component" value="Unassembled WGS sequence"/>
</dbReference>
<dbReference type="AlphaFoldDB" id="A0A168JD78"/>
<proteinExistence type="predicted"/>
<evidence type="ECO:0000259" key="4">
    <source>
        <dbReference type="SMART" id="SM00347"/>
    </source>
</evidence>
<dbReference type="InterPro" id="IPR036388">
    <property type="entry name" value="WH-like_DNA-bd_sf"/>
</dbReference>
<organism evidence="5 6">
    <name type="scientific">Paenibacillus antarcticus</name>
    <dbReference type="NCBI Taxonomy" id="253703"/>
    <lineage>
        <taxon>Bacteria</taxon>
        <taxon>Bacillati</taxon>
        <taxon>Bacillota</taxon>
        <taxon>Bacilli</taxon>
        <taxon>Bacillales</taxon>
        <taxon>Paenibacillaceae</taxon>
        <taxon>Paenibacillus</taxon>
    </lineage>
</organism>
<dbReference type="SMART" id="SM00347">
    <property type="entry name" value="HTH_MARR"/>
    <property type="match status" value="1"/>
</dbReference>
<dbReference type="InterPro" id="IPR036390">
    <property type="entry name" value="WH_DNA-bd_sf"/>
</dbReference>
<name>A0A168JD78_9BACL</name>
<dbReference type="PANTHER" id="PTHR35790:SF4">
    <property type="entry name" value="HTH-TYPE TRANSCRIPTIONAL REGULATOR PCHR"/>
    <property type="match status" value="1"/>
</dbReference>
<feature type="domain" description="HTH marR-type" evidence="4">
    <location>
        <begin position="49"/>
        <end position="152"/>
    </location>
</feature>
<reference evidence="5 6" key="1">
    <citation type="submission" date="2016-03" db="EMBL/GenBank/DDBJ databases">
        <title>Draft genome sequence of Paenibacillus antarcticus CECT 5836.</title>
        <authorList>
            <person name="Shin S.-K."/>
            <person name="Yi H."/>
        </authorList>
    </citation>
    <scope>NUCLEOTIDE SEQUENCE [LARGE SCALE GENOMIC DNA]</scope>
    <source>
        <strain evidence="5 6">CECT 5836</strain>
    </source>
</reference>
<dbReference type="GO" id="GO:0003700">
    <property type="term" value="F:DNA-binding transcription factor activity"/>
    <property type="evidence" value="ECO:0007669"/>
    <property type="project" value="InterPro"/>
</dbReference>
<dbReference type="EMBL" id="LVJI01000054">
    <property type="protein sequence ID" value="OAB40471.1"/>
    <property type="molecule type" value="Genomic_DNA"/>
</dbReference>
<dbReference type="Gene3D" id="1.10.10.10">
    <property type="entry name" value="Winged helix-like DNA-binding domain superfamily/Winged helix DNA-binding domain"/>
    <property type="match status" value="1"/>
</dbReference>
<accession>A0A168JD78</accession>
<keyword evidence="2" id="KW-0238">DNA-binding</keyword>
<keyword evidence="3" id="KW-0804">Transcription</keyword>
<evidence type="ECO:0000256" key="1">
    <source>
        <dbReference type="ARBA" id="ARBA00023015"/>
    </source>
</evidence>
<keyword evidence="6" id="KW-1185">Reference proteome</keyword>
<evidence type="ECO:0000313" key="5">
    <source>
        <dbReference type="EMBL" id="OAB40471.1"/>
    </source>
</evidence>
<dbReference type="PANTHER" id="PTHR35790">
    <property type="entry name" value="HTH-TYPE TRANSCRIPTIONAL REGULATOR PCHR"/>
    <property type="match status" value="1"/>
</dbReference>
<dbReference type="InterPro" id="IPR000835">
    <property type="entry name" value="HTH_MarR-typ"/>
</dbReference>
<dbReference type="Pfam" id="PF01047">
    <property type="entry name" value="MarR"/>
    <property type="match status" value="1"/>
</dbReference>
<evidence type="ECO:0000313" key="6">
    <source>
        <dbReference type="Proteomes" id="UP000077355"/>
    </source>
</evidence>
<dbReference type="SUPFAM" id="SSF46785">
    <property type="entry name" value="Winged helix' DNA-binding domain"/>
    <property type="match status" value="1"/>
</dbReference>
<keyword evidence="1" id="KW-0805">Transcription regulation</keyword>